<gene>
    <name evidence="12" type="primary">gph</name>
    <name evidence="11" type="ORF">JL2886_00369</name>
    <name evidence="12" type="ORF">PXK24_04175</name>
</gene>
<dbReference type="PRINTS" id="PR00413">
    <property type="entry name" value="HADHALOGNASE"/>
</dbReference>
<evidence type="ECO:0000313" key="11">
    <source>
        <dbReference type="EMBL" id="ANP35302.1"/>
    </source>
</evidence>
<keyword evidence="13" id="KW-1185">Reference proteome</keyword>
<feature type="active site" description="Nucleophile" evidence="10">
    <location>
        <position position="8"/>
    </location>
</feature>
<dbReference type="SFLD" id="SFLDG01135">
    <property type="entry name" value="C1.5.6:_HAD__Beta-PGM__Phospha"/>
    <property type="match status" value="1"/>
</dbReference>
<evidence type="ECO:0000313" key="12">
    <source>
        <dbReference type="EMBL" id="MDE4164876.1"/>
    </source>
</evidence>
<evidence type="ECO:0000256" key="8">
    <source>
        <dbReference type="ARBA" id="ARBA00022842"/>
    </source>
</evidence>
<dbReference type="InterPro" id="IPR023214">
    <property type="entry name" value="HAD_sf"/>
</dbReference>
<dbReference type="SFLD" id="SFLDG01129">
    <property type="entry name" value="C1.5:_HAD__Beta-PGM__Phosphata"/>
    <property type="match status" value="1"/>
</dbReference>
<organism evidence="11 13">
    <name type="scientific">Phaeobacter gallaeciensis</name>
    <dbReference type="NCBI Taxonomy" id="60890"/>
    <lineage>
        <taxon>Bacteria</taxon>
        <taxon>Pseudomonadati</taxon>
        <taxon>Pseudomonadota</taxon>
        <taxon>Alphaproteobacteria</taxon>
        <taxon>Rhodobacterales</taxon>
        <taxon>Roseobacteraceae</taxon>
        <taxon>Phaeobacter</taxon>
    </lineage>
</organism>
<evidence type="ECO:0000256" key="2">
    <source>
        <dbReference type="ARBA" id="ARBA00001946"/>
    </source>
</evidence>
<name>A0A1B0ZM93_9RHOB</name>
<evidence type="ECO:0000256" key="7">
    <source>
        <dbReference type="ARBA" id="ARBA00022801"/>
    </source>
</evidence>
<dbReference type="GO" id="GO:0005829">
    <property type="term" value="C:cytosol"/>
    <property type="evidence" value="ECO:0007669"/>
    <property type="project" value="TreeGrafter"/>
</dbReference>
<protein>
    <recommendedName>
        <fullName evidence="5 10">Phosphoglycolate phosphatase</fullName>
        <shortName evidence="10">PGP</shortName>
        <shortName evidence="10">PGPase</shortName>
        <ecNumber evidence="5 10">3.1.3.18</ecNumber>
    </recommendedName>
</protein>
<dbReference type="Gene3D" id="3.40.50.1000">
    <property type="entry name" value="HAD superfamily/HAD-like"/>
    <property type="match status" value="1"/>
</dbReference>
<dbReference type="GO" id="GO:0008967">
    <property type="term" value="F:phosphoglycolate phosphatase activity"/>
    <property type="evidence" value="ECO:0007669"/>
    <property type="project" value="UniProtKB-UniRule"/>
</dbReference>
<dbReference type="EC" id="3.1.3.18" evidence="5 10"/>
<dbReference type="InterPro" id="IPR023198">
    <property type="entry name" value="PGP-like_dom2"/>
</dbReference>
<dbReference type="AlphaFoldDB" id="A0A1B0ZM93"/>
<dbReference type="SFLD" id="SFLDS00003">
    <property type="entry name" value="Haloacid_Dehalogenase"/>
    <property type="match status" value="1"/>
</dbReference>
<dbReference type="EMBL" id="CP015124">
    <property type="protein sequence ID" value="ANP35302.1"/>
    <property type="molecule type" value="Genomic_DNA"/>
</dbReference>
<dbReference type="RefSeq" id="WP_065270442.1">
    <property type="nucleotide sequence ID" value="NZ_CP015124.1"/>
</dbReference>
<dbReference type="UniPathway" id="UPA00865">
    <property type="reaction ID" value="UER00834"/>
</dbReference>
<evidence type="ECO:0000256" key="1">
    <source>
        <dbReference type="ARBA" id="ARBA00000830"/>
    </source>
</evidence>
<dbReference type="InterPro" id="IPR050155">
    <property type="entry name" value="HAD-like_hydrolase_sf"/>
</dbReference>
<sequence>MSRAIVFDLDGTLVDSAADIHAAVTQMLTEFGKPPLTLARVTSFIGNGIPNLVRLVMRDGGIPEADENLAITRMMAYYAAHPADLSQPYPGVTDCLTRLQEAGIRLGVCTNKFRAPALQILEALDLMQYFEVVVGGDTLPVRKPDPAPLHHAFEALGGTSRMYAGDSEVDAETAQRASIDFALFTQGYRKTPVDQLVTACTFDAFRNLPAIADRVMTVKAGSV</sequence>
<dbReference type="InterPro" id="IPR041492">
    <property type="entry name" value="HAD_2"/>
</dbReference>
<dbReference type="SUPFAM" id="SSF56784">
    <property type="entry name" value="HAD-like"/>
    <property type="match status" value="1"/>
</dbReference>
<dbReference type="Pfam" id="PF13419">
    <property type="entry name" value="HAD_2"/>
    <property type="match status" value="1"/>
</dbReference>
<evidence type="ECO:0000256" key="9">
    <source>
        <dbReference type="ARBA" id="ARBA00023277"/>
    </source>
</evidence>
<comment type="catalytic activity">
    <reaction evidence="1 10">
        <text>2-phosphoglycolate + H2O = glycolate + phosphate</text>
        <dbReference type="Rhea" id="RHEA:14369"/>
        <dbReference type="ChEBI" id="CHEBI:15377"/>
        <dbReference type="ChEBI" id="CHEBI:29805"/>
        <dbReference type="ChEBI" id="CHEBI:43474"/>
        <dbReference type="ChEBI" id="CHEBI:58033"/>
        <dbReference type="EC" id="3.1.3.18"/>
    </reaction>
</comment>
<dbReference type="GO" id="GO:0005975">
    <property type="term" value="P:carbohydrate metabolic process"/>
    <property type="evidence" value="ECO:0007669"/>
    <property type="project" value="InterPro"/>
</dbReference>
<accession>A0A1B0ZM93</accession>
<evidence type="ECO:0000313" key="14">
    <source>
        <dbReference type="Proteomes" id="UP001218364"/>
    </source>
</evidence>
<dbReference type="PANTHER" id="PTHR43434:SF1">
    <property type="entry name" value="PHOSPHOGLYCOLATE PHOSPHATASE"/>
    <property type="match status" value="1"/>
</dbReference>
<dbReference type="PANTHER" id="PTHR43434">
    <property type="entry name" value="PHOSPHOGLYCOLATE PHOSPHATASE"/>
    <property type="match status" value="1"/>
</dbReference>
<keyword evidence="9 10" id="KW-0119">Carbohydrate metabolism</keyword>
<dbReference type="HAMAP" id="MF_00495">
    <property type="entry name" value="GPH_hydrolase_bact"/>
    <property type="match status" value="1"/>
</dbReference>
<keyword evidence="7 10" id="KW-0378">Hydrolase</keyword>
<dbReference type="Proteomes" id="UP001218364">
    <property type="component" value="Unassembled WGS sequence"/>
</dbReference>
<comment type="similarity">
    <text evidence="4 10">Belongs to the HAD-like hydrolase superfamily. CbbY/CbbZ/Gph/YieH family.</text>
</comment>
<evidence type="ECO:0000256" key="4">
    <source>
        <dbReference type="ARBA" id="ARBA00006171"/>
    </source>
</evidence>
<evidence type="ECO:0000313" key="13">
    <source>
        <dbReference type="Proteomes" id="UP000092565"/>
    </source>
</evidence>
<keyword evidence="6 10" id="KW-0479">Metal-binding</keyword>
<comment type="function">
    <text evidence="10">Specifically catalyzes the dephosphorylation of 2-phosphoglycolate. Is involved in the dissimilation of the intracellular 2-phosphoglycolate formed during the DNA repair of 3'-phosphoglycolate ends, a major class of DNA lesions induced by oxidative stress.</text>
</comment>
<dbReference type="PATRIC" id="fig|60890.4.peg.355"/>
<dbReference type="NCBIfam" id="TIGR01449">
    <property type="entry name" value="PGP_bact"/>
    <property type="match status" value="1"/>
</dbReference>
<feature type="binding site" evidence="10">
    <location>
        <position position="10"/>
    </location>
    <ligand>
        <name>Mg(2+)</name>
        <dbReference type="ChEBI" id="CHEBI:18420"/>
    </ligand>
</feature>
<dbReference type="InterPro" id="IPR037512">
    <property type="entry name" value="PGPase_prok"/>
</dbReference>
<dbReference type="GO" id="GO:0046872">
    <property type="term" value="F:metal ion binding"/>
    <property type="evidence" value="ECO:0007669"/>
    <property type="project" value="UniProtKB-KW"/>
</dbReference>
<dbReference type="Gene3D" id="1.10.150.240">
    <property type="entry name" value="Putative phosphatase, domain 2"/>
    <property type="match status" value="1"/>
</dbReference>
<feature type="binding site" evidence="10">
    <location>
        <position position="166"/>
    </location>
    <ligand>
        <name>Mg(2+)</name>
        <dbReference type="ChEBI" id="CHEBI:18420"/>
    </ligand>
</feature>
<keyword evidence="8 10" id="KW-0460">Magnesium</keyword>
<dbReference type="InterPro" id="IPR006439">
    <property type="entry name" value="HAD-SF_hydro_IA"/>
</dbReference>
<dbReference type="EMBL" id="JARCJK010000001">
    <property type="protein sequence ID" value="MDE4164876.1"/>
    <property type="molecule type" value="Genomic_DNA"/>
</dbReference>
<evidence type="ECO:0000256" key="3">
    <source>
        <dbReference type="ARBA" id="ARBA00004818"/>
    </source>
</evidence>
<dbReference type="GO" id="GO:0006281">
    <property type="term" value="P:DNA repair"/>
    <property type="evidence" value="ECO:0007669"/>
    <property type="project" value="TreeGrafter"/>
</dbReference>
<dbReference type="GO" id="GO:0046295">
    <property type="term" value="P:glycolate biosynthetic process"/>
    <property type="evidence" value="ECO:0007669"/>
    <property type="project" value="UniProtKB-UniRule"/>
</dbReference>
<evidence type="ECO:0000256" key="6">
    <source>
        <dbReference type="ARBA" id="ARBA00022723"/>
    </source>
</evidence>
<comment type="pathway">
    <text evidence="3 10">Organic acid metabolism; glycolate biosynthesis; glycolate from 2-phosphoglycolate: step 1/1.</text>
</comment>
<evidence type="ECO:0000256" key="10">
    <source>
        <dbReference type="HAMAP-Rule" id="MF_00495"/>
    </source>
</evidence>
<reference evidence="12 14" key="2">
    <citation type="submission" date="2023-02" db="EMBL/GenBank/DDBJ databases">
        <title>Population genomics of bacteria associated with diatom.</title>
        <authorList>
            <person name="Xie J."/>
            <person name="Wang H."/>
        </authorList>
    </citation>
    <scope>NUCLEOTIDE SEQUENCE [LARGE SCALE GENOMIC DNA]</scope>
    <source>
        <strain evidence="12 14">PT47_8</strain>
    </source>
</reference>
<dbReference type="NCBIfam" id="TIGR01549">
    <property type="entry name" value="HAD-SF-IA-v1"/>
    <property type="match status" value="1"/>
</dbReference>
<evidence type="ECO:0000256" key="5">
    <source>
        <dbReference type="ARBA" id="ARBA00013078"/>
    </source>
</evidence>
<proteinExistence type="inferred from homology"/>
<dbReference type="Proteomes" id="UP000092565">
    <property type="component" value="Chromosome"/>
</dbReference>
<feature type="binding site" evidence="10">
    <location>
        <position position="8"/>
    </location>
    <ligand>
        <name>Mg(2+)</name>
        <dbReference type="ChEBI" id="CHEBI:18420"/>
    </ligand>
</feature>
<dbReference type="InterPro" id="IPR036412">
    <property type="entry name" value="HAD-like_sf"/>
</dbReference>
<comment type="cofactor">
    <cofactor evidence="2 10">
        <name>Mg(2+)</name>
        <dbReference type="ChEBI" id="CHEBI:18420"/>
    </cofactor>
</comment>
<reference evidence="11 13" key="1">
    <citation type="submission" date="2016-04" db="EMBL/GenBank/DDBJ databases">
        <authorList>
            <person name="Evans L.H."/>
            <person name="Alamgir A."/>
            <person name="Owens N."/>
            <person name="Weber N.D."/>
            <person name="Virtaneva K."/>
            <person name="Barbian K."/>
            <person name="Babar A."/>
            <person name="Rosenke K."/>
        </authorList>
    </citation>
    <scope>NUCLEOTIDE SEQUENCE [LARGE SCALE GENOMIC DNA]</scope>
    <source>
        <strain evidence="11 13">JL2886</strain>
    </source>
</reference>